<dbReference type="HOGENOM" id="CLU_347491_0_0_1"/>
<reference evidence="2 3" key="1">
    <citation type="journal article" date="2012" name="Science">
        <title>The Paleozoic origin of enzymatic lignin decomposition reconstructed from 31 fungal genomes.</title>
        <authorList>
            <person name="Floudas D."/>
            <person name="Binder M."/>
            <person name="Riley R."/>
            <person name="Barry K."/>
            <person name="Blanchette R.A."/>
            <person name="Henrissat B."/>
            <person name="Martinez A.T."/>
            <person name="Otillar R."/>
            <person name="Spatafora J.W."/>
            <person name="Yadav J.S."/>
            <person name="Aerts A."/>
            <person name="Benoit I."/>
            <person name="Boyd A."/>
            <person name="Carlson A."/>
            <person name="Copeland A."/>
            <person name="Coutinho P.M."/>
            <person name="de Vries R.P."/>
            <person name="Ferreira P."/>
            <person name="Findley K."/>
            <person name="Foster B."/>
            <person name="Gaskell J."/>
            <person name="Glotzer D."/>
            <person name="Gorecki P."/>
            <person name="Heitman J."/>
            <person name="Hesse C."/>
            <person name="Hori C."/>
            <person name="Igarashi K."/>
            <person name="Jurgens J.A."/>
            <person name="Kallen N."/>
            <person name="Kersten P."/>
            <person name="Kohler A."/>
            <person name="Kuees U."/>
            <person name="Kumar T.K.A."/>
            <person name="Kuo A."/>
            <person name="LaButti K."/>
            <person name="Larrondo L.F."/>
            <person name="Lindquist E."/>
            <person name="Ling A."/>
            <person name="Lombard V."/>
            <person name="Lucas S."/>
            <person name="Lundell T."/>
            <person name="Martin R."/>
            <person name="McLaughlin D.J."/>
            <person name="Morgenstern I."/>
            <person name="Morin E."/>
            <person name="Murat C."/>
            <person name="Nagy L.G."/>
            <person name="Nolan M."/>
            <person name="Ohm R.A."/>
            <person name="Patyshakuliyeva A."/>
            <person name="Rokas A."/>
            <person name="Ruiz-Duenas F.J."/>
            <person name="Sabat G."/>
            <person name="Salamov A."/>
            <person name="Samejima M."/>
            <person name="Schmutz J."/>
            <person name="Slot J.C."/>
            <person name="St John F."/>
            <person name="Stenlid J."/>
            <person name="Sun H."/>
            <person name="Sun S."/>
            <person name="Syed K."/>
            <person name="Tsang A."/>
            <person name="Wiebenga A."/>
            <person name="Young D."/>
            <person name="Pisabarro A."/>
            <person name="Eastwood D.C."/>
            <person name="Martin F."/>
            <person name="Cullen D."/>
            <person name="Grigoriev I.V."/>
            <person name="Hibbett D.S."/>
        </authorList>
    </citation>
    <scope>NUCLEOTIDE SEQUENCE [LARGE SCALE GENOMIC DNA]</scope>
    <source>
        <strain evidence="2 3">DJM-731 SS1</strain>
    </source>
</reference>
<protein>
    <submittedName>
        <fullName evidence="2">Uncharacterized protein</fullName>
    </submittedName>
</protein>
<dbReference type="AlphaFoldDB" id="M5G4W7"/>
<dbReference type="Proteomes" id="UP000030653">
    <property type="component" value="Unassembled WGS sequence"/>
</dbReference>
<proteinExistence type="predicted"/>
<dbReference type="EMBL" id="JH795872">
    <property type="protein sequence ID" value="EJT98797.1"/>
    <property type="molecule type" value="Genomic_DNA"/>
</dbReference>
<gene>
    <name evidence="2" type="ORF">DACRYDRAFT_101806</name>
</gene>
<accession>M5G4W7</accession>
<feature type="region of interest" description="Disordered" evidence="1">
    <location>
        <begin position="600"/>
        <end position="626"/>
    </location>
</feature>
<dbReference type="RefSeq" id="XP_040625695.1">
    <property type="nucleotide sequence ID" value="XM_040767587.1"/>
</dbReference>
<evidence type="ECO:0000313" key="2">
    <source>
        <dbReference type="EMBL" id="EJT98797.1"/>
    </source>
</evidence>
<feature type="compositionally biased region" description="Polar residues" evidence="1">
    <location>
        <begin position="602"/>
        <end position="621"/>
    </location>
</feature>
<organism evidence="2 3">
    <name type="scientific">Dacryopinax primogenitus (strain DJM 731)</name>
    <name type="common">Brown rot fungus</name>
    <dbReference type="NCBI Taxonomy" id="1858805"/>
    <lineage>
        <taxon>Eukaryota</taxon>
        <taxon>Fungi</taxon>
        <taxon>Dikarya</taxon>
        <taxon>Basidiomycota</taxon>
        <taxon>Agaricomycotina</taxon>
        <taxon>Dacrymycetes</taxon>
        <taxon>Dacrymycetales</taxon>
        <taxon>Dacrymycetaceae</taxon>
        <taxon>Dacryopinax</taxon>
    </lineage>
</organism>
<name>M5G4W7_DACPD</name>
<dbReference type="OrthoDB" id="3346604at2759"/>
<evidence type="ECO:0000313" key="3">
    <source>
        <dbReference type="Proteomes" id="UP000030653"/>
    </source>
</evidence>
<keyword evidence="3" id="KW-1185">Reference proteome</keyword>
<evidence type="ECO:0000256" key="1">
    <source>
        <dbReference type="SAM" id="MobiDB-lite"/>
    </source>
</evidence>
<sequence>MSYIPPHNVTPSNDAIYAALFYARVGNLHATTVQLHNTILANHLSWNVSADRVLQIAHSSPELAPFPALSPTHSAPFQQRSFQMLFYVLTYYEQCFTAQLSADNAARWHPMRYEICLMAAGVKPCCLVWLGPGYHSSNRAQHLQDRRLAESWVTNVWQRTVQKLQVVSHSDPALLDWLASVQTVPISAGIATGHPQNSSNWHSFTGRILVYSIHAPPHHRALVRWAFLQPNLVPGAIAVTRSPPSESVTLVPELIIAAALGYPCTRPATRGLDNLRTACFFYEDFADGRAVVTGFLAALPRDLSLVMRHLREMQRVLGPIVPGALNLGVRFEPNGEDQGEANAIHLQRLLTTTGEPLYTPIRPGNIGTSGPLVVVALILGLMSNNVIEKKWPARDVSPSRLIKNGQGLDRSQRAACRYLHTAGISRDIIERLFCKGPRVIVRAINHKTTYGQAKDDSADDELHVPEAFRRTPYESFASYEHRMDIMAKSAQQNARITRSAWRIANAQAAAAARARTVNGMKRSPGTTLNTSFDCASPAPGPVRSGTYSTPHQSELRCVESGLNPYDEDRCVSCGRPPRQAAVRATRLLRQHIAAVEERTVVSPVSDSNDQTALPTPSSVSPAQLKREDEDGACISSPRAEILQGPEFVSGSNTAFNVHSSGVSPYVSPPLSPVSNEPQRPIQDWAQLPSASSGLRPPWSTGRPCPASKNRRYAEHFPKEMHHHISTAAPASAHTTNDGSILPPRTFHDWLRAIRLEHRLVLLNSVGFLTLEDAIDAANFSHDTMTTMLNTLEEKGMTKLETWRLHDGFQKLK</sequence>
<dbReference type="GeneID" id="63682649"/>